<dbReference type="InterPro" id="IPR005116">
    <property type="entry name" value="Transp-assoc_OB_typ1"/>
</dbReference>
<dbReference type="Gene3D" id="2.40.50.100">
    <property type="match status" value="1"/>
</dbReference>
<keyword evidence="1 2" id="KW-0500">Molybdenum</keyword>
<dbReference type="InterPro" id="IPR008995">
    <property type="entry name" value="Mo/tungstate-bd_C_term_dom"/>
</dbReference>
<evidence type="ECO:0000256" key="2">
    <source>
        <dbReference type="PROSITE-ProRule" id="PRU01213"/>
    </source>
</evidence>
<reference evidence="4 5" key="1">
    <citation type="submission" date="2024-03" db="EMBL/GenBank/DDBJ databases">
        <title>A Dehalogenimonas Isolated from Estuarine Sediments Dihaloeliminates Chlorinated Alkanes.</title>
        <authorList>
            <person name="Yang Y."/>
            <person name="Wang H."/>
        </authorList>
    </citation>
    <scope>NUCLEOTIDE SEQUENCE [LARGE SCALE GENOMIC DNA]</scope>
    <source>
        <strain evidence="4 5">W</strain>
    </source>
</reference>
<dbReference type="SUPFAM" id="SSF50331">
    <property type="entry name" value="MOP-like"/>
    <property type="match status" value="1"/>
</dbReference>
<keyword evidence="5" id="KW-1185">Reference proteome</keyword>
<evidence type="ECO:0000256" key="1">
    <source>
        <dbReference type="ARBA" id="ARBA00022505"/>
    </source>
</evidence>
<sequence>MMISARNQFKGTIKNVKLGTVMAEVVVEAGGMEIVSLISLASVESMNLKVGDTVTTIIKSTEVMVAKEL</sequence>
<evidence type="ECO:0000313" key="5">
    <source>
        <dbReference type="Proteomes" id="UP001375370"/>
    </source>
</evidence>
<protein>
    <submittedName>
        <fullName evidence="4">TOBE domain-containing protein</fullName>
    </submittedName>
</protein>
<proteinExistence type="predicted"/>
<name>A0ABZ2J9L4_9CHLR</name>
<evidence type="ECO:0000313" key="4">
    <source>
        <dbReference type="EMBL" id="WWX26297.1"/>
    </source>
</evidence>
<feature type="domain" description="Mop" evidence="3">
    <location>
        <begin position="2"/>
        <end position="67"/>
    </location>
</feature>
<organism evidence="4 5">
    <name type="scientific">Candidatus Dehalogenimonas loeffleri</name>
    <dbReference type="NCBI Taxonomy" id="3127115"/>
    <lineage>
        <taxon>Bacteria</taxon>
        <taxon>Bacillati</taxon>
        <taxon>Chloroflexota</taxon>
        <taxon>Dehalococcoidia</taxon>
        <taxon>Dehalococcoidales</taxon>
        <taxon>Dehalococcoidaceae</taxon>
        <taxon>Dehalogenimonas</taxon>
    </lineage>
</organism>
<dbReference type="PROSITE" id="PS51866">
    <property type="entry name" value="MOP"/>
    <property type="match status" value="1"/>
</dbReference>
<evidence type="ECO:0000259" key="3">
    <source>
        <dbReference type="PROSITE" id="PS51866"/>
    </source>
</evidence>
<dbReference type="Proteomes" id="UP001375370">
    <property type="component" value="Chromosome"/>
</dbReference>
<dbReference type="Pfam" id="PF03459">
    <property type="entry name" value="TOBE"/>
    <property type="match status" value="1"/>
</dbReference>
<dbReference type="NCBIfam" id="TIGR00638">
    <property type="entry name" value="Mop"/>
    <property type="match status" value="1"/>
</dbReference>
<accession>A0ABZ2J9L4</accession>
<gene>
    <name evidence="4" type="ORF">V8247_05675</name>
</gene>
<dbReference type="EMBL" id="CP146612">
    <property type="protein sequence ID" value="WWX26297.1"/>
    <property type="molecule type" value="Genomic_DNA"/>
</dbReference>
<dbReference type="InterPro" id="IPR004606">
    <property type="entry name" value="Mop_domain"/>
</dbReference>